<dbReference type="Proteomes" id="UP000230052">
    <property type="component" value="Unassembled WGS sequence"/>
</dbReference>
<feature type="coiled-coil region" evidence="10">
    <location>
        <begin position="378"/>
        <end position="408"/>
    </location>
</feature>
<dbReference type="Pfam" id="PF00254">
    <property type="entry name" value="FKBP_C"/>
    <property type="match status" value="1"/>
</dbReference>
<organism evidence="14 15">
    <name type="scientific">Candidatus Aquitaenariimonas noxiae</name>
    <dbReference type="NCBI Taxonomy" id="1974741"/>
    <lineage>
        <taxon>Bacteria</taxon>
        <taxon>Pseudomonadati</taxon>
        <taxon>Candidatus Omnitrophota</taxon>
        <taxon>Candidatus Aquitaenariimonas</taxon>
    </lineage>
</organism>
<dbReference type="GO" id="GO:0043335">
    <property type="term" value="P:protein unfolding"/>
    <property type="evidence" value="ECO:0007669"/>
    <property type="project" value="TreeGrafter"/>
</dbReference>
<dbReference type="InterPro" id="IPR008880">
    <property type="entry name" value="Trigger_fac_C"/>
</dbReference>
<dbReference type="InterPro" id="IPR008881">
    <property type="entry name" value="Trigger_fac_ribosome-bd_bac"/>
</dbReference>
<comment type="domain">
    <text evidence="9">Consists of 3 domains; the N-terminus binds the ribosome, the middle domain has PPIase activity, while the C-terminus has intrinsic chaperone activity on its own.</text>
</comment>
<feature type="domain" description="Trigger factor C-terminal" evidence="13">
    <location>
        <begin position="260"/>
        <end position="415"/>
    </location>
</feature>
<protein>
    <recommendedName>
        <fullName evidence="4 9">Trigger factor</fullName>
        <shortName evidence="9">TF</shortName>
        <ecNumber evidence="3 9">5.2.1.8</ecNumber>
    </recommendedName>
    <alternativeName>
        <fullName evidence="8 9">PPIase</fullName>
    </alternativeName>
</protein>
<keyword evidence="9" id="KW-0131">Cell cycle</keyword>
<comment type="function">
    <text evidence="9">Involved in protein export. Acts as a chaperone by maintaining the newly synthesized protein in an open conformation. Functions as a peptidyl-prolyl cis-trans isomerase.</text>
</comment>
<dbReference type="Gene3D" id="3.10.50.40">
    <property type="match status" value="1"/>
</dbReference>
<dbReference type="InterPro" id="IPR037041">
    <property type="entry name" value="Trigger_fac_C_sf"/>
</dbReference>
<dbReference type="InterPro" id="IPR027304">
    <property type="entry name" value="Trigger_fact/SurA_dom_sf"/>
</dbReference>
<evidence type="ECO:0000256" key="8">
    <source>
        <dbReference type="ARBA" id="ARBA00029986"/>
    </source>
</evidence>
<evidence type="ECO:0000256" key="9">
    <source>
        <dbReference type="HAMAP-Rule" id="MF_00303"/>
    </source>
</evidence>
<comment type="caution">
    <text evidence="14">The sequence shown here is derived from an EMBL/GenBank/DDBJ whole genome shotgun (WGS) entry which is preliminary data.</text>
</comment>
<evidence type="ECO:0000259" key="13">
    <source>
        <dbReference type="Pfam" id="PF05698"/>
    </source>
</evidence>
<evidence type="ECO:0000256" key="5">
    <source>
        <dbReference type="ARBA" id="ARBA00023110"/>
    </source>
</evidence>
<dbReference type="Pfam" id="PF05697">
    <property type="entry name" value="Trigger_N"/>
    <property type="match status" value="1"/>
</dbReference>
<evidence type="ECO:0000259" key="12">
    <source>
        <dbReference type="Pfam" id="PF05697"/>
    </source>
</evidence>
<dbReference type="PANTHER" id="PTHR30560:SF3">
    <property type="entry name" value="TRIGGER FACTOR-LIKE PROTEIN TIG, CHLOROPLASTIC"/>
    <property type="match status" value="1"/>
</dbReference>
<evidence type="ECO:0000256" key="10">
    <source>
        <dbReference type="SAM" id="Coils"/>
    </source>
</evidence>
<dbReference type="SUPFAM" id="SSF102735">
    <property type="entry name" value="Trigger factor ribosome-binding domain"/>
    <property type="match status" value="1"/>
</dbReference>
<comment type="similarity">
    <text evidence="2 9">Belongs to the FKBP-type PPIase family. Tig subfamily.</text>
</comment>
<dbReference type="Pfam" id="PF05698">
    <property type="entry name" value="Trigger_C"/>
    <property type="match status" value="1"/>
</dbReference>
<dbReference type="GO" id="GO:0044183">
    <property type="term" value="F:protein folding chaperone"/>
    <property type="evidence" value="ECO:0007669"/>
    <property type="project" value="TreeGrafter"/>
</dbReference>
<keyword evidence="7 9" id="KW-0413">Isomerase</keyword>
<dbReference type="SUPFAM" id="SSF54534">
    <property type="entry name" value="FKBP-like"/>
    <property type="match status" value="1"/>
</dbReference>
<dbReference type="GO" id="GO:0051083">
    <property type="term" value="P:'de novo' cotranslational protein folding"/>
    <property type="evidence" value="ECO:0007669"/>
    <property type="project" value="TreeGrafter"/>
</dbReference>
<evidence type="ECO:0000313" key="14">
    <source>
        <dbReference type="EMBL" id="PIU41820.1"/>
    </source>
</evidence>
<dbReference type="HAMAP" id="MF_00303">
    <property type="entry name" value="Trigger_factor_Tig"/>
    <property type="match status" value="1"/>
</dbReference>
<dbReference type="NCBIfam" id="TIGR00115">
    <property type="entry name" value="tig"/>
    <property type="match status" value="1"/>
</dbReference>
<dbReference type="GO" id="GO:0043022">
    <property type="term" value="F:ribosome binding"/>
    <property type="evidence" value="ECO:0007669"/>
    <property type="project" value="TreeGrafter"/>
</dbReference>
<comment type="subcellular location">
    <subcellularLocation>
        <location evidence="9">Cytoplasm</location>
    </subcellularLocation>
    <text evidence="9">About half TF is bound to the ribosome near the polypeptide exit tunnel while the other half is free in the cytoplasm.</text>
</comment>
<dbReference type="PANTHER" id="PTHR30560">
    <property type="entry name" value="TRIGGER FACTOR CHAPERONE AND PEPTIDYL-PROLYL CIS/TRANS ISOMERASE"/>
    <property type="match status" value="1"/>
</dbReference>
<dbReference type="SUPFAM" id="SSF109998">
    <property type="entry name" value="Triger factor/SurA peptide-binding domain-like"/>
    <property type="match status" value="1"/>
</dbReference>
<comment type="catalytic activity">
    <reaction evidence="1 9">
        <text>[protein]-peptidylproline (omega=180) = [protein]-peptidylproline (omega=0)</text>
        <dbReference type="Rhea" id="RHEA:16237"/>
        <dbReference type="Rhea" id="RHEA-COMP:10747"/>
        <dbReference type="Rhea" id="RHEA-COMP:10748"/>
        <dbReference type="ChEBI" id="CHEBI:83833"/>
        <dbReference type="ChEBI" id="CHEBI:83834"/>
        <dbReference type="EC" id="5.2.1.8"/>
    </reaction>
</comment>
<gene>
    <name evidence="9 14" type="primary">tig</name>
    <name evidence="14" type="ORF">COS99_03345</name>
</gene>
<evidence type="ECO:0000256" key="4">
    <source>
        <dbReference type="ARBA" id="ARBA00016902"/>
    </source>
</evidence>
<dbReference type="InterPro" id="IPR046357">
    <property type="entry name" value="PPIase_dom_sf"/>
</dbReference>
<dbReference type="EC" id="5.2.1.8" evidence="3 9"/>
<dbReference type="InterPro" id="IPR005215">
    <property type="entry name" value="Trig_fac"/>
</dbReference>
<reference evidence="14 15" key="1">
    <citation type="submission" date="2017-09" db="EMBL/GenBank/DDBJ databases">
        <title>Depth-based differentiation of microbial function through sediment-hosted aquifers and enrichment of novel symbionts in the deep terrestrial subsurface.</title>
        <authorList>
            <person name="Probst A.J."/>
            <person name="Ladd B."/>
            <person name="Jarett J.K."/>
            <person name="Geller-Mcgrath D.E."/>
            <person name="Sieber C.M."/>
            <person name="Emerson J.B."/>
            <person name="Anantharaman K."/>
            <person name="Thomas B.C."/>
            <person name="Malmstrom R."/>
            <person name="Stieglmeier M."/>
            <person name="Klingl A."/>
            <person name="Woyke T."/>
            <person name="Ryan C.M."/>
            <person name="Banfield J.F."/>
        </authorList>
    </citation>
    <scope>NUCLEOTIDE SEQUENCE [LARGE SCALE GENOMIC DNA]</scope>
    <source>
        <strain evidence="14">CG07_land_8_20_14_0_80_42_15</strain>
    </source>
</reference>
<feature type="coiled-coil region" evidence="10">
    <location>
        <begin position="130"/>
        <end position="157"/>
    </location>
</feature>
<evidence type="ECO:0000256" key="7">
    <source>
        <dbReference type="ARBA" id="ARBA00023235"/>
    </source>
</evidence>
<evidence type="ECO:0000256" key="1">
    <source>
        <dbReference type="ARBA" id="ARBA00000971"/>
    </source>
</evidence>
<evidence type="ECO:0000259" key="11">
    <source>
        <dbReference type="Pfam" id="PF00254"/>
    </source>
</evidence>
<name>A0A2J0KZH9_9BACT</name>
<keyword evidence="9" id="KW-0132">Cell division</keyword>
<keyword evidence="9" id="KW-0963">Cytoplasm</keyword>
<accession>A0A2J0KZH9</accession>
<evidence type="ECO:0000256" key="6">
    <source>
        <dbReference type="ARBA" id="ARBA00023186"/>
    </source>
</evidence>
<keyword evidence="10" id="KW-0175">Coiled coil</keyword>
<dbReference type="GO" id="GO:0005737">
    <property type="term" value="C:cytoplasm"/>
    <property type="evidence" value="ECO:0007669"/>
    <property type="project" value="UniProtKB-SubCell"/>
</dbReference>
<feature type="domain" description="Trigger factor ribosome-binding bacterial" evidence="12">
    <location>
        <begin position="1"/>
        <end position="144"/>
    </location>
</feature>
<dbReference type="GO" id="GO:0051301">
    <property type="term" value="P:cell division"/>
    <property type="evidence" value="ECO:0007669"/>
    <property type="project" value="UniProtKB-KW"/>
</dbReference>
<feature type="domain" description="PPIase FKBP-type" evidence="11">
    <location>
        <begin position="168"/>
        <end position="236"/>
    </location>
</feature>
<dbReference type="Gene3D" id="1.10.3120.10">
    <property type="entry name" value="Trigger factor, C-terminal domain"/>
    <property type="match status" value="1"/>
</dbReference>
<dbReference type="InterPro" id="IPR001179">
    <property type="entry name" value="PPIase_FKBP_dom"/>
</dbReference>
<dbReference type="PIRSF" id="PIRSF003095">
    <property type="entry name" value="Trigger_factor"/>
    <property type="match status" value="1"/>
</dbReference>
<sequence length="423" mass="48468">MKTKMTELKGCRRLLEIEIPQEEVESKFAEVYKEIRKVAKVPGFRPGKAPEDIIEKHYKSEAEEEVLKSLISSSYDGAVRELKISPIELPQIVDIKLERGKPFIYKAEVDTRPDIKIKKYKGLKVNKNKLNIGNAEIEKALSELLELNAKFVSAETRNIADGVYTVCDLKCFADGKEIFKKDALWLSVNENMGIKDLHKGMLGMKKDEEKGIVARLPENYPDNTLANKDVMYKVKIRDVKEKKLPALDDNFAKDLGKNDLAELKDAVKKDLSKRSEISIKEDMKKQIIDQLIENSSFEAPESVVNKQLESMVSDTKDRMLYQGIKKGDIESNVSKIEERLRPQAAREVKALFLLNEIAKTENVQVEPAEVDKAIEIIANQVKKDKKKLLEEYEEKDLLQNIIEQIREEKVMEFLLKEAEITEK</sequence>
<evidence type="ECO:0000256" key="2">
    <source>
        <dbReference type="ARBA" id="ARBA00005464"/>
    </source>
</evidence>
<evidence type="ECO:0000256" key="3">
    <source>
        <dbReference type="ARBA" id="ARBA00013194"/>
    </source>
</evidence>
<keyword evidence="6 9" id="KW-0143">Chaperone</keyword>
<evidence type="ECO:0000313" key="15">
    <source>
        <dbReference type="Proteomes" id="UP000230052"/>
    </source>
</evidence>
<keyword evidence="5 9" id="KW-0697">Rotamase</keyword>
<dbReference type="EMBL" id="PEWV01000032">
    <property type="protein sequence ID" value="PIU41820.1"/>
    <property type="molecule type" value="Genomic_DNA"/>
</dbReference>
<dbReference type="GO" id="GO:0015031">
    <property type="term" value="P:protein transport"/>
    <property type="evidence" value="ECO:0007669"/>
    <property type="project" value="UniProtKB-UniRule"/>
</dbReference>
<dbReference type="InterPro" id="IPR036611">
    <property type="entry name" value="Trigger_fac_ribosome-bd_sf"/>
</dbReference>
<dbReference type="GO" id="GO:0003755">
    <property type="term" value="F:peptidyl-prolyl cis-trans isomerase activity"/>
    <property type="evidence" value="ECO:0007669"/>
    <property type="project" value="UniProtKB-UniRule"/>
</dbReference>
<proteinExistence type="inferred from homology"/>
<dbReference type="Gene3D" id="3.30.70.1050">
    <property type="entry name" value="Trigger factor ribosome-binding domain"/>
    <property type="match status" value="1"/>
</dbReference>
<dbReference type="AlphaFoldDB" id="A0A2J0KZH9"/>